<evidence type="ECO:0000313" key="4">
    <source>
        <dbReference type="EMBL" id="GBP82292.1"/>
    </source>
</evidence>
<dbReference type="PANTHER" id="PTHR37984">
    <property type="entry name" value="PROTEIN CBG26694"/>
    <property type="match status" value="1"/>
</dbReference>
<protein>
    <recommendedName>
        <fullName evidence="1">RNA-directed DNA polymerase</fullName>
        <ecNumber evidence="1">2.7.7.49</ecNumber>
    </recommendedName>
</protein>
<dbReference type="InterPro" id="IPR043502">
    <property type="entry name" value="DNA/RNA_pol_sf"/>
</dbReference>
<dbReference type="Gene3D" id="1.10.340.70">
    <property type="match status" value="1"/>
</dbReference>
<dbReference type="FunFam" id="3.30.70.270:FF:000020">
    <property type="entry name" value="Transposon Tf2-6 polyprotein-like Protein"/>
    <property type="match status" value="1"/>
</dbReference>
<dbReference type="InterPro" id="IPR043128">
    <property type="entry name" value="Rev_trsase/Diguanyl_cyclase"/>
</dbReference>
<feature type="domain" description="Integrase zinc-binding" evidence="3">
    <location>
        <begin position="279"/>
        <end position="331"/>
    </location>
</feature>
<dbReference type="InterPro" id="IPR041588">
    <property type="entry name" value="Integrase_H2C2"/>
</dbReference>
<dbReference type="Pfam" id="PF17919">
    <property type="entry name" value="RT_RNaseH_2"/>
    <property type="match status" value="1"/>
</dbReference>
<dbReference type="CDD" id="cd09274">
    <property type="entry name" value="RNase_HI_RT_Ty3"/>
    <property type="match status" value="1"/>
</dbReference>
<reference evidence="4 5" key="1">
    <citation type="journal article" date="2019" name="Commun. Biol.">
        <title>The bagworm genome reveals a unique fibroin gene that provides high tensile strength.</title>
        <authorList>
            <person name="Kono N."/>
            <person name="Nakamura H."/>
            <person name="Ohtoshi R."/>
            <person name="Tomita M."/>
            <person name="Numata K."/>
            <person name="Arakawa K."/>
        </authorList>
    </citation>
    <scope>NUCLEOTIDE SEQUENCE [LARGE SCALE GENOMIC DNA]</scope>
</reference>
<evidence type="ECO:0000259" key="3">
    <source>
        <dbReference type="Pfam" id="PF17921"/>
    </source>
</evidence>
<dbReference type="STRING" id="151549.A0A4C1Z4P7"/>
<dbReference type="InterPro" id="IPR050951">
    <property type="entry name" value="Retrovirus_Pol_polyprotein"/>
</dbReference>
<dbReference type="OrthoDB" id="10068564at2759"/>
<dbReference type="FunFam" id="1.10.340.70:FF:000003">
    <property type="entry name" value="Protein CBG25708"/>
    <property type="match status" value="1"/>
</dbReference>
<name>A0A4C1Z4P7_EUMVA</name>
<evidence type="ECO:0000259" key="2">
    <source>
        <dbReference type="Pfam" id="PF17919"/>
    </source>
</evidence>
<dbReference type="GO" id="GO:0003964">
    <property type="term" value="F:RNA-directed DNA polymerase activity"/>
    <property type="evidence" value="ECO:0007669"/>
    <property type="project" value="UniProtKB-EC"/>
</dbReference>
<evidence type="ECO:0000313" key="5">
    <source>
        <dbReference type="Proteomes" id="UP000299102"/>
    </source>
</evidence>
<organism evidence="4 5">
    <name type="scientific">Eumeta variegata</name>
    <name type="common">Bagworm moth</name>
    <name type="synonym">Eumeta japonica</name>
    <dbReference type="NCBI Taxonomy" id="151549"/>
    <lineage>
        <taxon>Eukaryota</taxon>
        <taxon>Metazoa</taxon>
        <taxon>Ecdysozoa</taxon>
        <taxon>Arthropoda</taxon>
        <taxon>Hexapoda</taxon>
        <taxon>Insecta</taxon>
        <taxon>Pterygota</taxon>
        <taxon>Neoptera</taxon>
        <taxon>Endopterygota</taxon>
        <taxon>Lepidoptera</taxon>
        <taxon>Glossata</taxon>
        <taxon>Ditrysia</taxon>
        <taxon>Tineoidea</taxon>
        <taxon>Psychidae</taxon>
        <taxon>Oiketicinae</taxon>
        <taxon>Eumeta</taxon>
    </lineage>
</organism>
<dbReference type="InterPro" id="IPR041577">
    <property type="entry name" value="RT_RNaseH_2"/>
</dbReference>
<dbReference type="Proteomes" id="UP000299102">
    <property type="component" value="Unassembled WGS sequence"/>
</dbReference>
<dbReference type="EC" id="2.7.7.49" evidence="1"/>
<sequence>MTKVSFLGHELSAEGVRPLGKYVSTIKEFRAPKTTGELQSFLGLVNFVSKWIPNYATVTEPLKTLLRNKNGDRTNIAELWGLEQQQCFESLKEIMTNISSLGYYDVNDRTIVIADASPVALGGVLVQTNSEGDPRIAYGHKILTDCERRYCQTEKEALALVWAVEHFHIFLYGKKFELIIDHKPLEVIFDSLSRLSKDAEKSPKQLKDNYICQIVDFARPRAVSLKEIIESSMNEQEILNVKEGLYSNIWKDDVKLYKIFQNELCFHEGILLRGTRIVIPSELRKRVLDAAHEGHPGIVSMKARLRTKVWWPRCDKSAENIVKACKGCTLVSTPCSPNPMKRRELPTGPWIDIAIDLMGPFKW</sequence>
<dbReference type="EMBL" id="BGZK01001557">
    <property type="protein sequence ID" value="GBP82292.1"/>
    <property type="molecule type" value="Genomic_DNA"/>
</dbReference>
<dbReference type="PANTHER" id="PTHR37984:SF11">
    <property type="entry name" value="INTEGRASE CATALYTIC DOMAIN-CONTAINING PROTEIN"/>
    <property type="match status" value="1"/>
</dbReference>
<dbReference type="SUPFAM" id="SSF56672">
    <property type="entry name" value="DNA/RNA polymerases"/>
    <property type="match status" value="1"/>
</dbReference>
<evidence type="ECO:0000256" key="1">
    <source>
        <dbReference type="ARBA" id="ARBA00012493"/>
    </source>
</evidence>
<comment type="caution">
    <text evidence="4">The sequence shown here is derived from an EMBL/GenBank/DDBJ whole genome shotgun (WGS) entry which is preliminary data.</text>
</comment>
<gene>
    <name evidence="4" type="primary">pol</name>
    <name evidence="4" type="ORF">EVAR_86646_1</name>
</gene>
<dbReference type="Pfam" id="PF17921">
    <property type="entry name" value="Integrase_H2C2"/>
    <property type="match status" value="1"/>
</dbReference>
<feature type="domain" description="Reverse transcriptase/retrotransposon-derived protein RNase H-like" evidence="2">
    <location>
        <begin position="80"/>
        <end position="177"/>
    </location>
</feature>
<proteinExistence type="predicted"/>
<keyword evidence="5" id="KW-1185">Reference proteome</keyword>
<accession>A0A4C1Z4P7</accession>
<dbReference type="Gene3D" id="3.30.70.270">
    <property type="match status" value="1"/>
</dbReference>
<dbReference type="AlphaFoldDB" id="A0A4C1Z4P7"/>